<accession>A0A3A8ENC6</accession>
<feature type="transmembrane region" description="Helical" evidence="1">
    <location>
        <begin position="111"/>
        <end position="137"/>
    </location>
</feature>
<organism evidence="2 3">
    <name type="scientific">Acinetobacter guerrae</name>
    <dbReference type="NCBI Taxonomy" id="1843371"/>
    <lineage>
        <taxon>Bacteria</taxon>
        <taxon>Pseudomonadati</taxon>
        <taxon>Pseudomonadota</taxon>
        <taxon>Gammaproteobacteria</taxon>
        <taxon>Moraxellales</taxon>
        <taxon>Moraxellaceae</taxon>
        <taxon>Acinetobacter</taxon>
    </lineage>
</organism>
<evidence type="ECO:0000313" key="3">
    <source>
        <dbReference type="Proteomes" id="UP000269001"/>
    </source>
</evidence>
<dbReference type="Proteomes" id="UP000269001">
    <property type="component" value="Unassembled WGS sequence"/>
</dbReference>
<evidence type="ECO:0000256" key="1">
    <source>
        <dbReference type="SAM" id="Phobius"/>
    </source>
</evidence>
<dbReference type="AlphaFoldDB" id="A0A3A8ENC6"/>
<dbReference type="RefSeq" id="WP_120368862.1">
    <property type="nucleotide sequence ID" value="NZ_RAXU01000002.1"/>
</dbReference>
<feature type="transmembrane region" description="Helical" evidence="1">
    <location>
        <begin position="56"/>
        <end position="73"/>
    </location>
</feature>
<comment type="caution">
    <text evidence="2">The sequence shown here is derived from an EMBL/GenBank/DDBJ whole genome shotgun (WGS) entry which is preliminary data.</text>
</comment>
<sequence length="140" mass="17232">MNKFLLFIKTMPFVFLTIVFSFLYLFSFVVQYIYINKNLKEICKIMFKYDDLYKAPLNYFDFYFLSALPLVFWRETLNIKKGTKFKKLYGKEFYFKIERHKLNKLLHQNSYFFYIQYLVFLFGILSMIFIAIACFLIKFN</sequence>
<reference evidence="2 3" key="1">
    <citation type="submission" date="2018-09" db="EMBL/GenBank/DDBJ databases">
        <title>The draft genome of Acinetobacter spp. strains.</title>
        <authorList>
            <person name="Qin J."/>
            <person name="Feng Y."/>
            <person name="Zong Z."/>
        </authorList>
    </citation>
    <scope>NUCLEOTIDE SEQUENCE [LARGE SCALE GENOMIC DNA]</scope>
    <source>
        <strain evidence="2 3">WCHAc060096</strain>
    </source>
</reference>
<keyword evidence="1" id="KW-1133">Transmembrane helix</keyword>
<name>A0A3A8ENC6_9GAMM</name>
<gene>
    <name evidence="2" type="ORF">D7V21_02000</name>
</gene>
<keyword evidence="1" id="KW-0472">Membrane</keyword>
<keyword evidence="3" id="KW-1185">Reference proteome</keyword>
<evidence type="ECO:0000313" key="2">
    <source>
        <dbReference type="EMBL" id="RKG35668.1"/>
    </source>
</evidence>
<feature type="transmembrane region" description="Helical" evidence="1">
    <location>
        <begin position="12"/>
        <end position="35"/>
    </location>
</feature>
<protein>
    <submittedName>
        <fullName evidence="2">Uncharacterized protein</fullName>
    </submittedName>
</protein>
<proteinExistence type="predicted"/>
<keyword evidence="1" id="KW-0812">Transmembrane</keyword>
<dbReference type="EMBL" id="RAXU01000002">
    <property type="protein sequence ID" value="RKG35668.1"/>
    <property type="molecule type" value="Genomic_DNA"/>
</dbReference>